<name>A0A7M1QZR5_9ACTO</name>
<accession>A0A7M1QZR5</accession>
<feature type="compositionally biased region" description="Basic and acidic residues" evidence="1">
    <location>
        <begin position="232"/>
        <end position="244"/>
    </location>
</feature>
<feature type="compositionally biased region" description="Basic and acidic residues" evidence="1">
    <location>
        <begin position="1634"/>
        <end position="1645"/>
    </location>
</feature>
<feature type="compositionally biased region" description="Basic residues" evidence="1">
    <location>
        <begin position="1"/>
        <end position="10"/>
    </location>
</feature>
<protein>
    <recommendedName>
        <fullName evidence="4">DNA helicase</fullName>
    </recommendedName>
</protein>
<feature type="compositionally biased region" description="Basic and acidic residues" evidence="1">
    <location>
        <begin position="1591"/>
        <end position="1603"/>
    </location>
</feature>
<feature type="compositionally biased region" description="Basic and acidic residues" evidence="1">
    <location>
        <begin position="1570"/>
        <end position="1581"/>
    </location>
</feature>
<evidence type="ECO:0008006" key="4">
    <source>
        <dbReference type="Google" id="ProtNLM"/>
    </source>
</evidence>
<gene>
    <name evidence="2" type="ORF">INS90_09345</name>
</gene>
<evidence type="ECO:0000256" key="1">
    <source>
        <dbReference type="SAM" id="MobiDB-lite"/>
    </source>
</evidence>
<feature type="region of interest" description="Disordered" evidence="1">
    <location>
        <begin position="1"/>
        <end position="65"/>
    </location>
</feature>
<feature type="compositionally biased region" description="Polar residues" evidence="1">
    <location>
        <begin position="251"/>
        <end position="266"/>
    </location>
</feature>
<dbReference type="RefSeq" id="WP_197552619.1">
    <property type="nucleotide sequence ID" value="NZ_CP063212.1"/>
</dbReference>
<evidence type="ECO:0000313" key="2">
    <source>
        <dbReference type="EMBL" id="QOR47438.1"/>
    </source>
</evidence>
<sequence>MSPFFKRKKSQPPVNHPGASNADRPSAATAGPTAEPELGAASLDDSARPSGAADASIPAPAPTRTREELLDEAYSSWYSDLAQRAQKADETTSDEANGIVDLTHPHPTGFAAFSSGSSVRITSLVRERFAQARAMNNVRRLHATTQRIAEMYGHAPVSMSVGKLTWTELPQISSDTPTNVEFSELTAEFPMVDDAVMAAFEEIAPGTELADGVAGGDMAGSSATGGGAAASDDARASDLDEARTADVAGASNANGVTNNADARNTNGATGSAGASAGAHAEHAETPAQRAEEPREAVEVSEPAIFRAVSLEFVDGGDAVVRQLNHTEINPALMRALRENGATAEHVAHLRNSAATAEDLDALFDLAITYGKMYLPGFAYENEVLLGCFARPERTMLADLEAMEPYIRTSGIMMALAGDQETRRLSAAPLPPGGDEDRAPEVERGAGDLDVAELNAVEAVASGRSIVVDCPPGSQRVQTMASICADAAASNRSIVVVPARLSSGRQLIEELERLGLGDLVLDFSAVEKVAQRIRTGLRLASPHLPTDETIELRSKLVSVRRQLETFVRDLHHEDETWSTSVHDLLEKLAALMAKPDAPQTRVRLGKTAVRVMKHEGVDSILADLNRAAELDAFDPAIARSAWASSTISSATDGQKALDEVRRLNDITVPAAISQSSRAAGETSMKQPKSLAEWFEQIDVLDGIADSLDTFLPQVFETSPMNLAVATASKEWRDEHGHSMKMSDRRRYKKQALDLVRPGESTANLHEELLKVQERREVWRRYSPEGGWPTLPDGLVQIRATRAEVQRDLESLSGFLGGEAFFDMEFEDLQERLAALVKDSGHMSTLPERNATLASLRERGFGAFLEDMVARGVATDRIGGELDLAYTSAVFEEMISKSPTVASLGPRDIADLLEQFRELDRAHTRTLSGPVLRAVVNNARAAMQARRQDTLRLDEALAEHGTAGLRDAIATYSRLVQSARPVWVVPPNVLAEFIPPMPWADLAIVEASDAVAPLISPMMRGRQAVVVGDLRRPGSEAMRIFEDVLPVAELPTFQAEHDALSTYALKEIGYDLDAIPSVHAGRASRLIYVDGRGVPGSSGDGAVESTQVEVDAVVDAVIEHAISRPGETLAVVTLSVAHASRVREAIIAADSNDVKQLKKFVITDITRASGLKRDHVILSVGYGKTVHGRVLHTFGALATPSGLAGLIDAIAAAGSDLTVISALGPGDIDTRRVSTPGPKLLARLIEDADGSEVTKVTYEEEVAALLADVAARLRARGWDTRASYGYEDAPRIPLVVGKDGIFTVAVVLDDEAYVAERSLRRRDRFWIYALQARGWAVFQTFSSSLFIDPAGQVSAIEALLRARHPEAEPEPVHVPMMTEDGSEVAQAPQSEEQEAAQRFASGIDDAPVARRRLARPDVIPGLSLAAYTDDQLDDMIAWIASDGLVRGEDELVYDLRSELGIERRGEQVDIILRNVARRSGLVGVAADIVDTAPKQGLEPTGDHVAVAHEPAVAAPGMPEGVEAELAGPSADDDVDAADIAPDVETDYSLPTQAMSEEAEQSLASDDVVQRDEHANEQANEHANDNVGQDNEAADQRDEQANEHANDNVGQDNEAADQGSVSEPRGSQVDDPFNMKVDYEIVEERQDGLDLGDDGLAFGNDGLNLGEGDPFGENRD</sequence>
<evidence type="ECO:0000313" key="3">
    <source>
        <dbReference type="Proteomes" id="UP000594961"/>
    </source>
</evidence>
<dbReference type="EMBL" id="CP063212">
    <property type="protein sequence ID" value="QOR47438.1"/>
    <property type="molecule type" value="Genomic_DNA"/>
</dbReference>
<feature type="region of interest" description="Disordered" evidence="1">
    <location>
        <begin position="1570"/>
        <end position="1673"/>
    </location>
</feature>
<dbReference type="Proteomes" id="UP000594961">
    <property type="component" value="Chromosome"/>
</dbReference>
<feature type="compositionally biased region" description="Low complexity" evidence="1">
    <location>
        <begin position="1651"/>
        <end position="1663"/>
    </location>
</feature>
<feature type="compositionally biased region" description="Basic and acidic residues" evidence="1">
    <location>
        <begin position="279"/>
        <end position="297"/>
    </location>
</feature>
<proteinExistence type="predicted"/>
<feature type="compositionally biased region" description="Gly residues" evidence="1">
    <location>
        <begin position="214"/>
        <end position="228"/>
    </location>
</feature>
<feature type="region of interest" description="Disordered" evidence="1">
    <location>
        <begin position="214"/>
        <end position="298"/>
    </location>
</feature>
<organism evidence="2 3">
    <name type="scientific">Trueperella pecoris</name>
    <dbReference type="NCBI Taxonomy" id="2733571"/>
    <lineage>
        <taxon>Bacteria</taxon>
        <taxon>Bacillati</taxon>
        <taxon>Actinomycetota</taxon>
        <taxon>Actinomycetes</taxon>
        <taxon>Actinomycetales</taxon>
        <taxon>Actinomycetaceae</taxon>
        <taxon>Trueperella</taxon>
    </lineage>
</organism>
<feature type="compositionally biased region" description="Low complexity" evidence="1">
    <location>
        <begin position="267"/>
        <end position="278"/>
    </location>
</feature>
<reference evidence="2 3" key="1">
    <citation type="submission" date="2020-10" db="EMBL/GenBank/DDBJ databases">
        <title>Trueperella pecoris sp. nov. isolated from bovine and porcine specimens.</title>
        <authorList>
            <person name="Schoenecker L."/>
            <person name="Schnydrig P."/>
            <person name="Brodard I."/>
            <person name="Thomann A."/>
            <person name="Hemphill A."/>
            <person name="Rodriguez-Campos S."/>
            <person name="Perreten V."/>
            <person name="Jores J."/>
            <person name="Kittl S."/>
        </authorList>
    </citation>
    <scope>NUCLEOTIDE SEQUENCE [LARGE SCALE GENOMIC DNA]</scope>
    <source>
        <strain evidence="2 3">19OD0592</strain>
    </source>
</reference>